<name>A0A3Q2WQF9_HAPBU</name>
<evidence type="ECO:0000313" key="3">
    <source>
        <dbReference type="Proteomes" id="UP000264840"/>
    </source>
</evidence>
<feature type="region of interest" description="Disordered" evidence="1">
    <location>
        <begin position="614"/>
        <end position="636"/>
    </location>
</feature>
<reference evidence="2" key="1">
    <citation type="submission" date="2025-08" db="UniProtKB">
        <authorList>
            <consortium name="Ensembl"/>
        </authorList>
    </citation>
    <scope>IDENTIFICATION</scope>
</reference>
<dbReference type="RefSeq" id="XP_005942944.1">
    <property type="nucleotide sequence ID" value="XM_005942882.2"/>
</dbReference>
<dbReference type="InterPro" id="IPR032675">
    <property type="entry name" value="LRR_dom_sf"/>
</dbReference>
<dbReference type="Gene3D" id="3.80.10.10">
    <property type="entry name" value="Ribonuclease Inhibitor"/>
    <property type="match status" value="1"/>
</dbReference>
<feature type="compositionally biased region" description="Acidic residues" evidence="1">
    <location>
        <begin position="429"/>
        <end position="441"/>
    </location>
</feature>
<evidence type="ECO:0000256" key="1">
    <source>
        <dbReference type="SAM" id="MobiDB-lite"/>
    </source>
</evidence>
<feature type="compositionally biased region" description="Basic and acidic residues" evidence="1">
    <location>
        <begin position="449"/>
        <end position="462"/>
    </location>
</feature>
<dbReference type="AlphaFoldDB" id="A0A3Q2WQF9"/>
<dbReference type="SUPFAM" id="SSF52058">
    <property type="entry name" value="L domain-like"/>
    <property type="match status" value="1"/>
</dbReference>
<accession>A0A3Q2WQF9</accession>
<dbReference type="GeneTree" id="ENSGT00390000001545"/>
<sequence length="636" mass="70171">MSYCHGSVPHGVRSGTARVLVTELSGSGSINPTPASKPYEDSETPVEFYLSPEKLKLLCGTQDLSNVTSLEICVDTQENTLGNFGVYLPGLVQLKMNNSRILSVRDLGTTISQLQVLWMSRCCLRDLDGITTFCAVTELYLSYNNVSDLSQVGMLENLQLLDLEGNDVDDLVQVQYLSLCSKLERLTLEGNPVCLRPNPTSTQMADYSYRAAVRELVPQLRYLDDVKVEEDRLSCCTTMGEDWDILRNSIRDSNSFYPAGDEEATDSVRPYSRPSSATCPSPSFSGVWAMSSSGTRPHSGSRLMSAIRPGVLSPSGSRPGSADSDLAVVEAETSNLTHRAGNIIFCGNPVQAIRAKRQKLRTAPTRSTFTPRDIPIHVPEHTYDLEEPDLTERADVFAELRAWKEQHSRRLEAIAKDRLPQILSIQHSDDEEARCDEEEDGCGAMRSDSSNEEHEEEKKCDNQDAASVDFSFQSLSPDLLPRKNLPSDMARLSLVPKTAVSPSPPLKGSATAVDLKPQGIRARRLHLSQARPQYLPEFSSAFEICRTSGDTDLQMSVPPMTLPAPIPHPPPTAAPSERLKHSRVKMDSGEQPGQKCEISKILKRPAITRPHTARAALQKHHQHHILQSCRGSSQPD</sequence>
<feature type="region of interest" description="Disordered" evidence="1">
    <location>
        <begin position="423"/>
        <end position="465"/>
    </location>
</feature>
<dbReference type="STRING" id="8153.ENSHBUP00000028301"/>
<protein>
    <submittedName>
        <fullName evidence="2">Leucine rich repeat containing 56</fullName>
    </submittedName>
</protein>
<dbReference type="CTD" id="115399"/>
<evidence type="ECO:0000313" key="2">
    <source>
        <dbReference type="Ensembl" id="ENSHBUP00000028301.1"/>
    </source>
</evidence>
<dbReference type="OrthoDB" id="676979at2759"/>
<keyword evidence="3" id="KW-1185">Reference proteome</keyword>
<reference evidence="2" key="2">
    <citation type="submission" date="2025-09" db="UniProtKB">
        <authorList>
            <consortium name="Ensembl"/>
        </authorList>
    </citation>
    <scope>IDENTIFICATION</scope>
</reference>
<organism evidence="2 3">
    <name type="scientific">Haplochromis burtoni</name>
    <name type="common">Burton's mouthbrooder</name>
    <name type="synonym">Chromis burtoni</name>
    <dbReference type="NCBI Taxonomy" id="8153"/>
    <lineage>
        <taxon>Eukaryota</taxon>
        <taxon>Metazoa</taxon>
        <taxon>Chordata</taxon>
        <taxon>Craniata</taxon>
        <taxon>Vertebrata</taxon>
        <taxon>Euteleostomi</taxon>
        <taxon>Actinopterygii</taxon>
        <taxon>Neopterygii</taxon>
        <taxon>Teleostei</taxon>
        <taxon>Neoteleostei</taxon>
        <taxon>Acanthomorphata</taxon>
        <taxon>Ovalentaria</taxon>
        <taxon>Cichlomorphae</taxon>
        <taxon>Cichliformes</taxon>
        <taxon>Cichlidae</taxon>
        <taxon>African cichlids</taxon>
        <taxon>Pseudocrenilabrinae</taxon>
        <taxon>Haplochromini</taxon>
        <taxon>Haplochromis</taxon>
    </lineage>
</organism>
<dbReference type="InterPro" id="IPR040091">
    <property type="entry name" value="LRRC56"/>
</dbReference>
<proteinExistence type="predicted"/>
<dbReference type="GeneID" id="102291294"/>
<dbReference type="Proteomes" id="UP000264840">
    <property type="component" value="Unplaced"/>
</dbReference>
<dbReference type="OMA" id="CGTHDLS"/>
<dbReference type="PANTHER" id="PTHR22708">
    <property type="entry name" value="LEUCINE-RICH REPEAT-CONTAINING PROTEIN 56"/>
    <property type="match status" value="1"/>
</dbReference>
<dbReference type="Ensembl" id="ENSHBUT00000017311.1">
    <property type="protein sequence ID" value="ENSHBUP00000028301.1"/>
    <property type="gene ID" value="ENSHBUG00000011981.1"/>
</dbReference>
<feature type="region of interest" description="Disordered" evidence="1">
    <location>
        <begin position="257"/>
        <end position="276"/>
    </location>
</feature>
<dbReference type="PANTHER" id="PTHR22708:SF0">
    <property type="entry name" value="LEUCINE-RICH REPEAT-CONTAINING PROTEIN 56"/>
    <property type="match status" value="1"/>
</dbReference>